<dbReference type="FunFam" id="1.20.1250.20:FF:000034">
    <property type="entry name" value="MFS general substrate transporter"/>
    <property type="match status" value="1"/>
</dbReference>
<sequence length="492" mass="54131">MSVSPTTEKMDTATTEKTSYDEDNVLSSKETGVEISDIARAKILRKLDLHLLPFVSLLYLLSFLDRANIGNAKVAGMAKDAHLTGLRYNIVAAVFFIPYALAEVPSNVLLKLVRPSRWIPSIMLAWGLVMTLMCLCNTYHELIIARTILGLAESGLFPGVTFYLSLWYRRREVASRVAIFFSAATVAGAFGGLLAFAIEKMEGIGGLHGWQWIFCLEGLATMLVAASSYYFMHDYPETATFLSETEREQIVYMLKEDGQDLATHYDIKFVWQAFTDYKTYVQIAIYMGLLIPVYAIALFTPTIVQELGFTAADAQLLSIPPFFCGCIATIAVGFLSDKYNMRGPFVIGPCLVSLVGYIVLYTTKSPGAGYAGAILAAVGVYPTIAVDLAWAGSIAGGDVRRGVVIAMVIGLGNLGGICSSFVYITPPYFHIGHGTMAGWLGLSIVLSFFAMWDYNRINKQRDAYCAREGIDASRRAEFREMGSESPLFRYTI</sequence>
<evidence type="ECO:0000313" key="10">
    <source>
        <dbReference type="Proteomes" id="UP001215598"/>
    </source>
</evidence>
<accession>A0AAD7HMC4</accession>
<comment type="caution">
    <text evidence="9">The sequence shown here is derived from an EMBL/GenBank/DDBJ whole genome shotgun (WGS) entry which is preliminary data.</text>
</comment>
<feature type="compositionally biased region" description="Polar residues" evidence="6">
    <location>
        <begin position="1"/>
        <end position="17"/>
    </location>
</feature>
<dbReference type="InterPro" id="IPR011701">
    <property type="entry name" value="MFS"/>
</dbReference>
<keyword evidence="4 7" id="KW-1133">Transmembrane helix</keyword>
<feature type="transmembrane region" description="Helical" evidence="7">
    <location>
        <begin position="210"/>
        <end position="232"/>
    </location>
</feature>
<dbReference type="Gene3D" id="1.20.1250.20">
    <property type="entry name" value="MFS general substrate transporter like domains"/>
    <property type="match status" value="2"/>
</dbReference>
<dbReference type="AlphaFoldDB" id="A0AAD7HMC4"/>
<feature type="transmembrane region" description="Helical" evidence="7">
    <location>
        <begin position="436"/>
        <end position="454"/>
    </location>
</feature>
<feature type="domain" description="Major facilitator superfamily (MFS) profile" evidence="8">
    <location>
        <begin position="51"/>
        <end position="492"/>
    </location>
</feature>
<proteinExistence type="predicted"/>
<dbReference type="SUPFAM" id="SSF103473">
    <property type="entry name" value="MFS general substrate transporter"/>
    <property type="match status" value="1"/>
</dbReference>
<evidence type="ECO:0000256" key="6">
    <source>
        <dbReference type="SAM" id="MobiDB-lite"/>
    </source>
</evidence>
<organism evidence="9 10">
    <name type="scientific">Mycena metata</name>
    <dbReference type="NCBI Taxonomy" id="1033252"/>
    <lineage>
        <taxon>Eukaryota</taxon>
        <taxon>Fungi</taxon>
        <taxon>Dikarya</taxon>
        <taxon>Basidiomycota</taxon>
        <taxon>Agaricomycotina</taxon>
        <taxon>Agaricomycetes</taxon>
        <taxon>Agaricomycetidae</taxon>
        <taxon>Agaricales</taxon>
        <taxon>Marasmiineae</taxon>
        <taxon>Mycenaceae</taxon>
        <taxon>Mycena</taxon>
    </lineage>
</organism>
<dbReference type="FunFam" id="1.20.1250.20:FF:000013">
    <property type="entry name" value="MFS general substrate transporter"/>
    <property type="match status" value="1"/>
</dbReference>
<evidence type="ECO:0000256" key="4">
    <source>
        <dbReference type="ARBA" id="ARBA00022989"/>
    </source>
</evidence>
<dbReference type="PROSITE" id="PS50850">
    <property type="entry name" value="MFS"/>
    <property type="match status" value="1"/>
</dbReference>
<keyword evidence="3 7" id="KW-0812">Transmembrane</keyword>
<feature type="transmembrane region" description="Helical" evidence="7">
    <location>
        <begin position="122"/>
        <end position="140"/>
    </location>
</feature>
<dbReference type="GO" id="GO:0022857">
    <property type="term" value="F:transmembrane transporter activity"/>
    <property type="evidence" value="ECO:0007669"/>
    <property type="project" value="InterPro"/>
</dbReference>
<feature type="transmembrane region" description="Helical" evidence="7">
    <location>
        <begin position="316"/>
        <end position="336"/>
    </location>
</feature>
<evidence type="ECO:0000259" key="8">
    <source>
        <dbReference type="PROSITE" id="PS50850"/>
    </source>
</evidence>
<dbReference type="PANTHER" id="PTHR43791:SF19">
    <property type="entry name" value="TRANSPORTER, PUTATIVE (AFU_ORTHOLOGUE AFUA_1G01812)-RELATED"/>
    <property type="match status" value="1"/>
</dbReference>
<evidence type="ECO:0000256" key="5">
    <source>
        <dbReference type="ARBA" id="ARBA00023136"/>
    </source>
</evidence>
<keyword evidence="2" id="KW-0813">Transport</keyword>
<dbReference type="EMBL" id="JARKIB010000210">
    <property type="protein sequence ID" value="KAJ7723536.1"/>
    <property type="molecule type" value="Genomic_DNA"/>
</dbReference>
<dbReference type="Pfam" id="PF07690">
    <property type="entry name" value="MFS_1"/>
    <property type="match status" value="1"/>
</dbReference>
<evidence type="ECO:0000256" key="1">
    <source>
        <dbReference type="ARBA" id="ARBA00004141"/>
    </source>
</evidence>
<evidence type="ECO:0000256" key="2">
    <source>
        <dbReference type="ARBA" id="ARBA00022448"/>
    </source>
</evidence>
<feature type="transmembrane region" description="Helical" evidence="7">
    <location>
        <begin position="368"/>
        <end position="390"/>
    </location>
</feature>
<feature type="transmembrane region" description="Helical" evidence="7">
    <location>
        <begin position="402"/>
        <end position="424"/>
    </location>
</feature>
<comment type="subcellular location">
    <subcellularLocation>
        <location evidence="1">Membrane</location>
        <topology evidence="1">Multi-pass membrane protein</topology>
    </subcellularLocation>
</comment>
<reference evidence="9" key="1">
    <citation type="submission" date="2023-03" db="EMBL/GenBank/DDBJ databases">
        <title>Massive genome expansion in bonnet fungi (Mycena s.s.) driven by repeated elements and novel gene families across ecological guilds.</title>
        <authorList>
            <consortium name="Lawrence Berkeley National Laboratory"/>
            <person name="Harder C.B."/>
            <person name="Miyauchi S."/>
            <person name="Viragh M."/>
            <person name="Kuo A."/>
            <person name="Thoen E."/>
            <person name="Andreopoulos B."/>
            <person name="Lu D."/>
            <person name="Skrede I."/>
            <person name="Drula E."/>
            <person name="Henrissat B."/>
            <person name="Morin E."/>
            <person name="Kohler A."/>
            <person name="Barry K."/>
            <person name="LaButti K."/>
            <person name="Morin E."/>
            <person name="Salamov A."/>
            <person name="Lipzen A."/>
            <person name="Mereny Z."/>
            <person name="Hegedus B."/>
            <person name="Baldrian P."/>
            <person name="Stursova M."/>
            <person name="Weitz H."/>
            <person name="Taylor A."/>
            <person name="Grigoriev I.V."/>
            <person name="Nagy L.G."/>
            <person name="Martin F."/>
            <person name="Kauserud H."/>
        </authorList>
    </citation>
    <scope>NUCLEOTIDE SEQUENCE</scope>
    <source>
        <strain evidence="9">CBHHK182m</strain>
    </source>
</reference>
<feature type="transmembrane region" description="Helical" evidence="7">
    <location>
        <begin position="343"/>
        <end position="362"/>
    </location>
</feature>
<evidence type="ECO:0000256" key="7">
    <source>
        <dbReference type="SAM" id="Phobius"/>
    </source>
</evidence>
<feature type="transmembrane region" description="Helical" evidence="7">
    <location>
        <begin position="283"/>
        <end position="304"/>
    </location>
</feature>
<protein>
    <submittedName>
        <fullName evidence="9">Major facilitator superfamily domain-containing protein</fullName>
    </submittedName>
</protein>
<evidence type="ECO:0000256" key="3">
    <source>
        <dbReference type="ARBA" id="ARBA00022692"/>
    </source>
</evidence>
<keyword evidence="10" id="KW-1185">Reference proteome</keyword>
<dbReference type="GO" id="GO:0016020">
    <property type="term" value="C:membrane"/>
    <property type="evidence" value="ECO:0007669"/>
    <property type="project" value="UniProtKB-SubCell"/>
</dbReference>
<dbReference type="Proteomes" id="UP001215598">
    <property type="component" value="Unassembled WGS sequence"/>
</dbReference>
<feature type="transmembrane region" description="Helical" evidence="7">
    <location>
        <begin position="49"/>
        <end position="69"/>
    </location>
</feature>
<gene>
    <name evidence="9" type="ORF">B0H16DRAFT_1895766</name>
</gene>
<feature type="region of interest" description="Disordered" evidence="6">
    <location>
        <begin position="1"/>
        <end position="23"/>
    </location>
</feature>
<dbReference type="InterPro" id="IPR020846">
    <property type="entry name" value="MFS_dom"/>
</dbReference>
<dbReference type="InterPro" id="IPR036259">
    <property type="entry name" value="MFS_trans_sf"/>
</dbReference>
<feature type="transmembrane region" description="Helical" evidence="7">
    <location>
        <begin position="89"/>
        <end position="110"/>
    </location>
</feature>
<evidence type="ECO:0000313" key="9">
    <source>
        <dbReference type="EMBL" id="KAJ7723536.1"/>
    </source>
</evidence>
<dbReference type="PANTHER" id="PTHR43791">
    <property type="entry name" value="PERMEASE-RELATED"/>
    <property type="match status" value="1"/>
</dbReference>
<name>A0AAD7HMC4_9AGAR</name>
<keyword evidence="5 7" id="KW-0472">Membrane</keyword>
<feature type="transmembrane region" description="Helical" evidence="7">
    <location>
        <begin position="178"/>
        <end position="198"/>
    </location>
</feature>